<keyword evidence="4 6" id="KW-1133">Transmembrane helix</keyword>
<comment type="subcellular location">
    <subcellularLocation>
        <location evidence="1">Cell membrane</location>
        <topology evidence="1">Multi-pass membrane protein</topology>
    </subcellularLocation>
</comment>
<organism evidence="7 8">
    <name type="scientific">Streptomyces cinnabarinus</name>
    <dbReference type="NCBI Taxonomy" id="67287"/>
    <lineage>
        <taxon>Bacteria</taxon>
        <taxon>Bacillati</taxon>
        <taxon>Actinomycetota</taxon>
        <taxon>Actinomycetes</taxon>
        <taxon>Kitasatosporales</taxon>
        <taxon>Streptomycetaceae</taxon>
        <taxon>Streptomyces</taxon>
    </lineage>
</organism>
<feature type="transmembrane region" description="Helical" evidence="6">
    <location>
        <begin position="178"/>
        <end position="199"/>
    </location>
</feature>
<feature type="transmembrane region" description="Helical" evidence="6">
    <location>
        <begin position="259"/>
        <end position="279"/>
    </location>
</feature>
<evidence type="ECO:0000256" key="5">
    <source>
        <dbReference type="ARBA" id="ARBA00023136"/>
    </source>
</evidence>
<dbReference type="PANTHER" id="PTHR32196:SF72">
    <property type="entry name" value="RIBOSE IMPORT PERMEASE PROTEIN RBSC"/>
    <property type="match status" value="1"/>
</dbReference>
<dbReference type="CDD" id="cd06579">
    <property type="entry name" value="TM_PBP1_transp_AraH_like"/>
    <property type="match status" value="1"/>
</dbReference>
<feature type="transmembrane region" description="Helical" evidence="6">
    <location>
        <begin position="230"/>
        <end position="253"/>
    </location>
</feature>
<evidence type="ECO:0000256" key="1">
    <source>
        <dbReference type="ARBA" id="ARBA00004651"/>
    </source>
</evidence>
<keyword evidence="8" id="KW-1185">Reference proteome</keyword>
<dbReference type="Pfam" id="PF02653">
    <property type="entry name" value="BPD_transp_2"/>
    <property type="match status" value="1"/>
</dbReference>
<gene>
    <name evidence="7" type="ORF">STRCI_006975</name>
</gene>
<sequence>MSLKTPAPEAETPARPEPAAKGGLLTAVQRIPHLGLIVVLLLIAGFTATQSDAFLTQDNLINVLRQVSITAVIAAALTLVMTAGGMDFSMGSNVYVVAAFAAQLLHNGTSVAVTILACVALAMAIGLVNGLVITYTKVAPFVVTLATATILDGVQLVVLDGKTVSGGDALSDLGAGYFIGLPNLTWLALIVLALTALVMKYTTYGRDLFAIGGNEHVARLSGIGVNRNKLLLYAGAGALSGLAGVMLLSRLVASSPSPGGGLMLQLSAVAAVVIGGTALEGGRGTVVGTILGVVLLGVVANSLNLLQISSFYQPVSVGTVLVIAAIANQFQKSRHSAH</sequence>
<proteinExistence type="predicted"/>
<reference evidence="7" key="1">
    <citation type="submission" date="2022-12" db="EMBL/GenBank/DDBJ databases">
        <authorList>
            <person name="Ruckert C."/>
            <person name="Busche T."/>
            <person name="Kalinowski J."/>
            <person name="Wittmann C."/>
        </authorList>
    </citation>
    <scope>NUCLEOTIDE SEQUENCE</scope>
    <source>
        <strain evidence="7">DSM 40467</strain>
    </source>
</reference>
<feature type="transmembrane region" description="Helical" evidence="6">
    <location>
        <begin position="286"/>
        <end position="305"/>
    </location>
</feature>
<feature type="transmembrane region" description="Helical" evidence="6">
    <location>
        <begin position="110"/>
        <end position="131"/>
    </location>
</feature>
<feature type="transmembrane region" description="Helical" evidence="6">
    <location>
        <begin position="138"/>
        <end position="158"/>
    </location>
</feature>
<evidence type="ECO:0000313" key="7">
    <source>
        <dbReference type="EMBL" id="WAZ25473.1"/>
    </source>
</evidence>
<evidence type="ECO:0000256" key="6">
    <source>
        <dbReference type="SAM" id="Phobius"/>
    </source>
</evidence>
<keyword evidence="2" id="KW-1003">Cell membrane</keyword>
<dbReference type="EMBL" id="CP114413">
    <property type="protein sequence ID" value="WAZ25473.1"/>
    <property type="molecule type" value="Genomic_DNA"/>
</dbReference>
<dbReference type="InterPro" id="IPR001851">
    <property type="entry name" value="ABC_transp_permease"/>
</dbReference>
<protein>
    <submittedName>
        <fullName evidence="7">ABC transporter permease</fullName>
    </submittedName>
</protein>
<feature type="transmembrane region" description="Helical" evidence="6">
    <location>
        <begin position="34"/>
        <end position="55"/>
    </location>
</feature>
<dbReference type="RefSeq" id="WP_269662953.1">
    <property type="nucleotide sequence ID" value="NZ_CP114413.1"/>
</dbReference>
<accession>A0ABY7KPI0</accession>
<keyword evidence="5 6" id="KW-0472">Membrane</keyword>
<evidence type="ECO:0000256" key="3">
    <source>
        <dbReference type="ARBA" id="ARBA00022692"/>
    </source>
</evidence>
<feature type="transmembrane region" description="Helical" evidence="6">
    <location>
        <begin position="67"/>
        <end position="90"/>
    </location>
</feature>
<name>A0ABY7KPI0_9ACTN</name>
<dbReference type="Proteomes" id="UP001164439">
    <property type="component" value="Chromosome"/>
</dbReference>
<evidence type="ECO:0000256" key="4">
    <source>
        <dbReference type="ARBA" id="ARBA00022989"/>
    </source>
</evidence>
<evidence type="ECO:0000313" key="8">
    <source>
        <dbReference type="Proteomes" id="UP001164439"/>
    </source>
</evidence>
<keyword evidence="3 6" id="KW-0812">Transmembrane</keyword>
<evidence type="ECO:0000256" key="2">
    <source>
        <dbReference type="ARBA" id="ARBA00022475"/>
    </source>
</evidence>
<dbReference type="PANTHER" id="PTHR32196">
    <property type="entry name" value="ABC TRANSPORTER PERMEASE PROTEIN YPHD-RELATED-RELATED"/>
    <property type="match status" value="1"/>
</dbReference>